<dbReference type="OrthoDB" id="265795at2759"/>
<keyword evidence="6" id="KW-1185">Reference proteome</keyword>
<dbReference type="GO" id="GO:0051028">
    <property type="term" value="P:mRNA transport"/>
    <property type="evidence" value="ECO:0007669"/>
    <property type="project" value="TreeGrafter"/>
</dbReference>
<dbReference type="GO" id="GO:0006398">
    <property type="term" value="P:mRNA 3'-end processing by stem-loop binding and cleavage"/>
    <property type="evidence" value="ECO:0007669"/>
    <property type="project" value="TreeGrafter"/>
</dbReference>
<organism evidence="5 6">
    <name type="scientific">Tropilaelaps mercedesae</name>
    <dbReference type="NCBI Taxonomy" id="418985"/>
    <lineage>
        <taxon>Eukaryota</taxon>
        <taxon>Metazoa</taxon>
        <taxon>Ecdysozoa</taxon>
        <taxon>Arthropoda</taxon>
        <taxon>Chelicerata</taxon>
        <taxon>Arachnida</taxon>
        <taxon>Acari</taxon>
        <taxon>Parasitiformes</taxon>
        <taxon>Mesostigmata</taxon>
        <taxon>Gamasina</taxon>
        <taxon>Dermanyssoidea</taxon>
        <taxon>Laelapidae</taxon>
        <taxon>Tropilaelaps</taxon>
    </lineage>
</organism>
<dbReference type="GO" id="GO:0005737">
    <property type="term" value="C:cytoplasm"/>
    <property type="evidence" value="ECO:0007669"/>
    <property type="project" value="TreeGrafter"/>
</dbReference>
<dbReference type="PANTHER" id="PTHR17408:SF0">
    <property type="entry name" value="HISTONE RNA HAIRPIN-BINDING PROTEIN"/>
    <property type="match status" value="1"/>
</dbReference>
<comment type="caution">
    <text evidence="5">The sequence shown here is derived from an EMBL/GenBank/DDBJ whole genome shotgun (WGS) entry which is preliminary data.</text>
</comment>
<dbReference type="Gene3D" id="1.10.8.1120">
    <property type="entry name" value="Histone RNA hairpin-binding protein RNA-binding domain"/>
    <property type="match status" value="1"/>
</dbReference>
<name>A0A1V9X5L5_9ACAR</name>
<dbReference type="InParanoid" id="A0A1V9X5L5"/>
<dbReference type="GO" id="GO:0071207">
    <property type="term" value="F:histone pre-mRNA stem-loop binding"/>
    <property type="evidence" value="ECO:0007669"/>
    <property type="project" value="TreeGrafter"/>
</dbReference>
<feature type="region of interest" description="Disordered" evidence="3">
    <location>
        <begin position="53"/>
        <end position="113"/>
    </location>
</feature>
<dbReference type="PANTHER" id="PTHR17408">
    <property type="entry name" value="HISTONE RNA HAIRPIN-BINDING PROTEIN"/>
    <property type="match status" value="1"/>
</dbReference>
<feature type="domain" description="Histone RNA hairpin-binding protein RNA-binding" evidence="4">
    <location>
        <begin position="110"/>
        <end position="164"/>
    </location>
</feature>
<comment type="similarity">
    <text evidence="1">Belongs to the SLBP family.</text>
</comment>
<dbReference type="Proteomes" id="UP000192247">
    <property type="component" value="Unassembled WGS sequence"/>
</dbReference>
<proteinExistence type="inferred from homology"/>
<feature type="compositionally biased region" description="Polar residues" evidence="3">
    <location>
        <begin position="62"/>
        <end position="73"/>
    </location>
</feature>
<dbReference type="AlphaFoldDB" id="A0A1V9X5L5"/>
<dbReference type="GO" id="GO:0071204">
    <property type="term" value="C:histone pre-mRNA 3'end processing complex"/>
    <property type="evidence" value="ECO:0007669"/>
    <property type="project" value="TreeGrafter"/>
</dbReference>
<feature type="non-terminal residue" evidence="5">
    <location>
        <position position="164"/>
    </location>
</feature>
<dbReference type="STRING" id="418985.A0A1V9X5L5"/>
<dbReference type="Pfam" id="PF15247">
    <property type="entry name" value="SLBP_RNA_bind"/>
    <property type="match status" value="1"/>
</dbReference>
<feature type="compositionally biased region" description="Basic and acidic residues" evidence="3">
    <location>
        <begin position="150"/>
        <end position="164"/>
    </location>
</feature>
<feature type="region of interest" description="Disordered" evidence="3">
    <location>
        <begin position="139"/>
        <end position="164"/>
    </location>
</feature>
<reference evidence="5 6" key="1">
    <citation type="journal article" date="2017" name="Gigascience">
        <title>Draft genome of the honey bee ectoparasitic mite, Tropilaelaps mercedesae, is shaped by the parasitic life history.</title>
        <authorList>
            <person name="Dong X."/>
            <person name="Armstrong S.D."/>
            <person name="Xia D."/>
            <person name="Makepeace B.L."/>
            <person name="Darby A.C."/>
            <person name="Kadowaki T."/>
        </authorList>
    </citation>
    <scope>NUCLEOTIDE SEQUENCE [LARGE SCALE GENOMIC DNA]</scope>
    <source>
        <strain evidence="5">Wuxi-XJTLU</strain>
    </source>
</reference>
<dbReference type="EMBL" id="MNPL01023130">
    <property type="protein sequence ID" value="OQR68875.1"/>
    <property type="molecule type" value="Genomic_DNA"/>
</dbReference>
<gene>
    <name evidence="5" type="ORF">BIW11_12627</name>
</gene>
<evidence type="ECO:0000313" key="6">
    <source>
        <dbReference type="Proteomes" id="UP000192247"/>
    </source>
</evidence>
<evidence type="ECO:0000259" key="4">
    <source>
        <dbReference type="Pfam" id="PF15247"/>
    </source>
</evidence>
<sequence length="164" mass="18739">MSENNSPLAKMTRRLEIKASKGGVGGSFKNTFEVPSHAEFWSEVEYLTEKRKLGRDKATPIDSGNFNQQNARKNGTHRASVEAGAKGKRKRENPSGKSGRSHSNEELELDPDVLVRRQKQINFGKATEGYKRYVVLVPRDKRTSMHPHTPRKELKFSRRSWDMQ</sequence>
<evidence type="ECO:0000256" key="1">
    <source>
        <dbReference type="ARBA" id="ARBA00006151"/>
    </source>
</evidence>
<dbReference type="InterPro" id="IPR026502">
    <property type="entry name" value="SLBP1/SLBP2"/>
</dbReference>
<accession>A0A1V9X5L5</accession>
<evidence type="ECO:0000256" key="2">
    <source>
        <dbReference type="ARBA" id="ARBA00022884"/>
    </source>
</evidence>
<evidence type="ECO:0000256" key="3">
    <source>
        <dbReference type="SAM" id="MobiDB-lite"/>
    </source>
</evidence>
<protein>
    <recommendedName>
        <fullName evidence="4">Histone RNA hairpin-binding protein RNA-binding domain-containing protein</fullName>
    </recommendedName>
</protein>
<dbReference type="InterPro" id="IPR029344">
    <property type="entry name" value="SLBP_RNA_bind"/>
</dbReference>
<evidence type="ECO:0000313" key="5">
    <source>
        <dbReference type="EMBL" id="OQR68875.1"/>
    </source>
</evidence>
<keyword evidence="2" id="KW-0694">RNA-binding</keyword>
<dbReference type="GO" id="GO:0003729">
    <property type="term" value="F:mRNA binding"/>
    <property type="evidence" value="ECO:0007669"/>
    <property type="project" value="InterPro"/>
</dbReference>
<dbReference type="InterPro" id="IPR038294">
    <property type="entry name" value="SLBP_RNA_bind_sf"/>
</dbReference>